<protein>
    <recommendedName>
        <fullName evidence="4">E3 ubiquitin-protein ligase</fullName>
    </recommendedName>
</protein>
<sequence length="293" mass="32627">MNDLNPLHETAGGASALPLLRHHTSIVLGDCGDGLSEGDISDSSSSSSSSHFHSDSDTFSAASVMHDGFAILSRPIFMLELAWNMAFIVATFAVLLFSWKERPSTPLRLWLSGYTLQCAFHIGFISIEYQRADSSQLLLQDAHRRMIRRMESVNTIVSSVWWVFGFYWIAMGGQALLQDSPLLYWLTILFLVFDVVFVIFCIGMALIVFCALYFCIPIIAMIYAVKMRPEGAPEDVIRKLPKRRYRSASSMDVYKKGGFGTCLGASINNCSTTELVLHSDNSVNLFFVSLKSS</sequence>
<dbReference type="PANTHER" id="PTHR46225:SF19">
    <property type="entry name" value="RING-TYPE DOMAIN-CONTAINING PROTEIN"/>
    <property type="match status" value="1"/>
</dbReference>
<reference evidence="2 3" key="1">
    <citation type="journal article" date="2023" name="Hortic Res">
        <title>Pangenome of water caltrop reveals structural variations and asymmetric subgenome divergence after allopolyploidization.</title>
        <authorList>
            <person name="Zhang X."/>
            <person name="Chen Y."/>
            <person name="Wang L."/>
            <person name="Yuan Y."/>
            <person name="Fang M."/>
            <person name="Shi L."/>
            <person name="Lu R."/>
            <person name="Comes H.P."/>
            <person name="Ma Y."/>
            <person name="Chen Y."/>
            <person name="Huang G."/>
            <person name="Zhou Y."/>
            <person name="Zheng Z."/>
            <person name="Qiu Y."/>
        </authorList>
    </citation>
    <scope>NUCLEOTIDE SEQUENCE [LARGE SCALE GENOMIC DNA]</scope>
    <source>
        <strain evidence="2">F231</strain>
    </source>
</reference>
<name>A0AAN7MCV0_TRANT</name>
<keyword evidence="1" id="KW-0472">Membrane</keyword>
<gene>
    <name evidence="2" type="ORF">SAY86_012537</name>
</gene>
<keyword evidence="1" id="KW-0812">Transmembrane</keyword>
<dbReference type="EMBL" id="JAXQNO010000007">
    <property type="protein sequence ID" value="KAK4794543.1"/>
    <property type="molecule type" value="Genomic_DNA"/>
</dbReference>
<accession>A0AAN7MCV0</accession>
<feature type="transmembrane region" description="Helical" evidence="1">
    <location>
        <begin position="81"/>
        <end position="99"/>
    </location>
</feature>
<feature type="transmembrane region" description="Helical" evidence="1">
    <location>
        <begin position="150"/>
        <end position="170"/>
    </location>
</feature>
<organism evidence="2 3">
    <name type="scientific">Trapa natans</name>
    <name type="common">Water chestnut</name>
    <dbReference type="NCBI Taxonomy" id="22666"/>
    <lineage>
        <taxon>Eukaryota</taxon>
        <taxon>Viridiplantae</taxon>
        <taxon>Streptophyta</taxon>
        <taxon>Embryophyta</taxon>
        <taxon>Tracheophyta</taxon>
        <taxon>Spermatophyta</taxon>
        <taxon>Magnoliopsida</taxon>
        <taxon>eudicotyledons</taxon>
        <taxon>Gunneridae</taxon>
        <taxon>Pentapetalae</taxon>
        <taxon>rosids</taxon>
        <taxon>malvids</taxon>
        <taxon>Myrtales</taxon>
        <taxon>Lythraceae</taxon>
        <taxon>Trapa</taxon>
    </lineage>
</organism>
<comment type="caution">
    <text evidence="2">The sequence shown here is derived from an EMBL/GenBank/DDBJ whole genome shotgun (WGS) entry which is preliminary data.</text>
</comment>
<proteinExistence type="predicted"/>
<evidence type="ECO:0000313" key="3">
    <source>
        <dbReference type="Proteomes" id="UP001346149"/>
    </source>
</evidence>
<dbReference type="AlphaFoldDB" id="A0AAN7MCV0"/>
<evidence type="ECO:0000313" key="2">
    <source>
        <dbReference type="EMBL" id="KAK4794543.1"/>
    </source>
</evidence>
<evidence type="ECO:0000256" key="1">
    <source>
        <dbReference type="SAM" id="Phobius"/>
    </source>
</evidence>
<dbReference type="PANTHER" id="PTHR46225">
    <property type="entry name" value="C3H4 TYPE ZINC FINGER PROTEIN"/>
    <property type="match status" value="1"/>
</dbReference>
<keyword evidence="3" id="KW-1185">Reference proteome</keyword>
<feature type="transmembrane region" description="Helical" evidence="1">
    <location>
        <begin position="182"/>
        <end position="215"/>
    </location>
</feature>
<evidence type="ECO:0008006" key="4">
    <source>
        <dbReference type="Google" id="ProtNLM"/>
    </source>
</evidence>
<dbReference type="Proteomes" id="UP001346149">
    <property type="component" value="Unassembled WGS sequence"/>
</dbReference>
<keyword evidence="1" id="KW-1133">Transmembrane helix</keyword>